<dbReference type="NCBIfam" id="TIGR00275">
    <property type="entry name" value="aminoacetone oxidase family FAD-binding enzyme"/>
    <property type="match status" value="1"/>
</dbReference>
<evidence type="ECO:0000256" key="3">
    <source>
        <dbReference type="ARBA" id="ARBA00022827"/>
    </source>
</evidence>
<evidence type="ECO:0008006" key="8">
    <source>
        <dbReference type="Google" id="ProtNLM"/>
    </source>
</evidence>
<dbReference type="InterPro" id="IPR057661">
    <property type="entry name" value="RsdA/BaiN/AoA(So)_Rossmann"/>
</dbReference>
<keyword evidence="2" id="KW-0285">Flavoprotein</keyword>
<comment type="cofactor">
    <cofactor evidence="1">
        <name>FAD</name>
        <dbReference type="ChEBI" id="CHEBI:57692"/>
    </cofactor>
</comment>
<evidence type="ECO:0000256" key="1">
    <source>
        <dbReference type="ARBA" id="ARBA00001974"/>
    </source>
</evidence>
<protein>
    <recommendedName>
        <fullName evidence="8">Aminoacetone oxidase family FAD-binding enzyme</fullName>
    </recommendedName>
</protein>
<dbReference type="InterPro" id="IPR036188">
    <property type="entry name" value="FAD/NAD-bd_sf"/>
</dbReference>
<dbReference type="Gene3D" id="1.10.8.260">
    <property type="entry name" value="HI0933 insert domain-like"/>
    <property type="match status" value="1"/>
</dbReference>
<dbReference type="EMBL" id="SMGO01000001">
    <property type="protein sequence ID" value="TCK85282.1"/>
    <property type="molecule type" value="Genomic_DNA"/>
</dbReference>
<dbReference type="InterPro" id="IPR004792">
    <property type="entry name" value="BaiN-like"/>
</dbReference>
<dbReference type="Pfam" id="PF03486">
    <property type="entry name" value="HI0933_like"/>
    <property type="match status" value="1"/>
</dbReference>
<dbReference type="InterPro" id="IPR023166">
    <property type="entry name" value="BaiN-like_dom_sf"/>
</dbReference>
<proteinExistence type="predicted"/>
<comment type="caution">
    <text evidence="6">The sequence shown here is derived from an EMBL/GenBank/DDBJ whole genome shotgun (WGS) entry which is preliminary data.</text>
</comment>
<evidence type="ECO:0000256" key="2">
    <source>
        <dbReference type="ARBA" id="ARBA00022630"/>
    </source>
</evidence>
<dbReference type="AlphaFoldDB" id="A0A4R1M253"/>
<feature type="domain" description="RsdA/BaiN/AoA(So)-like Rossmann fold-like" evidence="4">
    <location>
        <begin position="4"/>
        <end position="395"/>
    </location>
</feature>
<keyword evidence="7" id="KW-1185">Reference proteome</keyword>
<dbReference type="InterPro" id="IPR055178">
    <property type="entry name" value="RsdA/BaiN/AoA(So)-like_dom"/>
</dbReference>
<evidence type="ECO:0000313" key="7">
    <source>
        <dbReference type="Proteomes" id="UP000294616"/>
    </source>
</evidence>
<dbReference type="Pfam" id="PF22780">
    <property type="entry name" value="HI0933_like_1st"/>
    <property type="match status" value="1"/>
</dbReference>
<name>A0A4R1M253_9SPHI</name>
<accession>A0A4R1M253</accession>
<sequence length="397" mass="43710">MVYDAVIVGAGACGLMCGVQAAALGKKVLILEKNDRAGAKILISGGGRCNYTNLYSTSENFISEDQTFCENIFKQWTVKDSIWFFESNGIIGKEKVLGQLFPVSNNAKDVVSVFLNLLRKYKAELKLNCSVTNVDRTDESLFETIYEINNRKVRVLSKAVVMASGGLPIGKLGASDFALRTARSFDLRIIETAPALVPLTITGKDKEWFAALAGNSIFCKVSNNRISFNENILFTHWGLSGPAILQISSYWRAGEEIVIDLLPGFSMAEIISEERNLGGKRLLQHVLHEHFTKKFVESLAKFLPIDKKIASLSKVEAKLINKTIHHFTVKPAGDKGYDKAEVMRGGLATEELSSKSLESIKISGLFFGGECVDVTGWLGGYNFQWAWASAFVIAKNL</sequence>
<dbReference type="RefSeq" id="WP_132221363.1">
    <property type="nucleotide sequence ID" value="NZ_SMGO01000001.1"/>
</dbReference>
<dbReference type="OrthoDB" id="9773233at2"/>
<evidence type="ECO:0000259" key="4">
    <source>
        <dbReference type="Pfam" id="PF03486"/>
    </source>
</evidence>
<dbReference type="PANTHER" id="PTHR42887:SF2">
    <property type="entry name" value="OS12G0638800 PROTEIN"/>
    <property type="match status" value="1"/>
</dbReference>
<dbReference type="Gene3D" id="3.50.50.60">
    <property type="entry name" value="FAD/NAD(P)-binding domain"/>
    <property type="match status" value="1"/>
</dbReference>
<gene>
    <name evidence="6" type="ORF">C8N28_0585</name>
</gene>
<dbReference type="PRINTS" id="PR00411">
    <property type="entry name" value="PNDRDTASEI"/>
</dbReference>
<dbReference type="SUPFAM" id="SSF51905">
    <property type="entry name" value="FAD/NAD(P)-binding domain"/>
    <property type="match status" value="1"/>
</dbReference>
<feature type="domain" description="RsdA/BaiN/AoA(So)-like insert" evidence="5">
    <location>
        <begin position="194"/>
        <end position="342"/>
    </location>
</feature>
<dbReference type="SUPFAM" id="SSF160996">
    <property type="entry name" value="HI0933 insert domain-like"/>
    <property type="match status" value="1"/>
</dbReference>
<reference evidence="6 7" key="1">
    <citation type="submission" date="2019-03" db="EMBL/GenBank/DDBJ databases">
        <title>Genomic Encyclopedia of Archaeal and Bacterial Type Strains, Phase II (KMG-II): from individual species to whole genera.</title>
        <authorList>
            <person name="Goeker M."/>
        </authorList>
    </citation>
    <scope>NUCLEOTIDE SEQUENCE [LARGE SCALE GENOMIC DNA]</scope>
    <source>
        <strain evidence="6 7">DSM 22554</strain>
    </source>
</reference>
<dbReference type="PANTHER" id="PTHR42887">
    <property type="entry name" value="OS12G0638800 PROTEIN"/>
    <property type="match status" value="1"/>
</dbReference>
<dbReference type="Proteomes" id="UP000294616">
    <property type="component" value="Unassembled WGS sequence"/>
</dbReference>
<keyword evidence="3" id="KW-0274">FAD</keyword>
<organism evidence="6 7">
    <name type="scientific">Albibacterium bauzanense</name>
    <dbReference type="NCBI Taxonomy" id="653929"/>
    <lineage>
        <taxon>Bacteria</taxon>
        <taxon>Pseudomonadati</taxon>
        <taxon>Bacteroidota</taxon>
        <taxon>Sphingobacteriia</taxon>
        <taxon>Sphingobacteriales</taxon>
        <taxon>Sphingobacteriaceae</taxon>
        <taxon>Albibacterium</taxon>
    </lineage>
</organism>
<evidence type="ECO:0000259" key="5">
    <source>
        <dbReference type="Pfam" id="PF22780"/>
    </source>
</evidence>
<dbReference type="Gene3D" id="2.40.30.10">
    <property type="entry name" value="Translation factors"/>
    <property type="match status" value="1"/>
</dbReference>
<evidence type="ECO:0000313" key="6">
    <source>
        <dbReference type="EMBL" id="TCK85282.1"/>
    </source>
</evidence>